<reference evidence="1 3" key="1">
    <citation type="journal article" date="2020" name="Stud. Mycol.">
        <title>101 Dothideomycetes genomes: a test case for predicting lifestyles and emergence of pathogens.</title>
        <authorList>
            <person name="Haridas S."/>
            <person name="Albert R."/>
            <person name="Binder M."/>
            <person name="Bloem J."/>
            <person name="Labutti K."/>
            <person name="Salamov A."/>
            <person name="Andreopoulos B."/>
            <person name="Baker S."/>
            <person name="Barry K."/>
            <person name="Bills G."/>
            <person name="Bluhm B."/>
            <person name="Cannon C."/>
            <person name="Castanera R."/>
            <person name="Culley D."/>
            <person name="Daum C."/>
            <person name="Ezra D."/>
            <person name="Gonzalez J."/>
            <person name="Henrissat B."/>
            <person name="Kuo A."/>
            <person name="Liang C."/>
            <person name="Lipzen A."/>
            <person name="Lutzoni F."/>
            <person name="Magnuson J."/>
            <person name="Mondo S."/>
            <person name="Nolan M."/>
            <person name="Ohm R."/>
            <person name="Pangilinan J."/>
            <person name="Park H.-J."/>
            <person name="Ramirez L."/>
            <person name="Alfaro M."/>
            <person name="Sun H."/>
            <person name="Tritt A."/>
            <person name="Yoshinaga Y."/>
            <person name="Zwiers L.-H."/>
            <person name="Turgeon B."/>
            <person name="Goodwin S."/>
            <person name="Spatafora J."/>
            <person name="Crous P."/>
            <person name="Grigoriev I."/>
        </authorList>
    </citation>
    <scope>NUCLEOTIDE SEQUENCE</scope>
    <source>
        <strain evidence="1 3">CBS 304.34</strain>
    </source>
</reference>
<reference evidence="3" key="2">
    <citation type="submission" date="2020-04" db="EMBL/GenBank/DDBJ databases">
        <authorList>
            <consortium name="NCBI Genome Project"/>
        </authorList>
    </citation>
    <scope>NUCLEOTIDE SEQUENCE</scope>
    <source>
        <strain evidence="3">CBS 304.34</strain>
    </source>
</reference>
<dbReference type="RefSeq" id="XP_033580556.1">
    <property type="nucleotide sequence ID" value="XM_033721879.1"/>
</dbReference>
<accession>A0A6A6YXB8</accession>
<reference evidence="3" key="3">
    <citation type="submission" date="2025-04" db="UniProtKB">
        <authorList>
            <consortium name="RefSeq"/>
        </authorList>
    </citation>
    <scope>IDENTIFICATION</scope>
    <source>
        <strain evidence="3">CBS 304.34</strain>
    </source>
</reference>
<evidence type="ECO:0000313" key="1">
    <source>
        <dbReference type="EMBL" id="KAF2813592.1"/>
    </source>
</evidence>
<protein>
    <submittedName>
        <fullName evidence="1 3">Uncharacterized protein</fullName>
    </submittedName>
</protein>
<dbReference type="GeneID" id="54462772"/>
<evidence type="ECO:0000313" key="2">
    <source>
        <dbReference type="Proteomes" id="UP000504636"/>
    </source>
</evidence>
<dbReference type="Proteomes" id="UP000504636">
    <property type="component" value="Unplaced"/>
</dbReference>
<sequence length="137" mass="15122">MNQSYHVYLNLAPYKRRKPAAMPSNLDSPNPLMEWEAKGGPEHVESFISGWPQNEIDSFYDMVNEGVNPNCPFWNLKGPTAMRQVRAEQLQALANQAASLITYAVPPEYLELCVMKGGQTDPNTLGVLGLLGVDSLG</sequence>
<keyword evidence="2" id="KW-1185">Reference proteome</keyword>
<evidence type="ECO:0000313" key="3">
    <source>
        <dbReference type="RefSeq" id="XP_033580556.1"/>
    </source>
</evidence>
<dbReference type="AlphaFoldDB" id="A0A6A6YXB8"/>
<organism evidence="1">
    <name type="scientific">Mytilinidion resinicola</name>
    <dbReference type="NCBI Taxonomy" id="574789"/>
    <lineage>
        <taxon>Eukaryota</taxon>
        <taxon>Fungi</taxon>
        <taxon>Dikarya</taxon>
        <taxon>Ascomycota</taxon>
        <taxon>Pezizomycotina</taxon>
        <taxon>Dothideomycetes</taxon>
        <taxon>Pleosporomycetidae</taxon>
        <taxon>Mytilinidiales</taxon>
        <taxon>Mytilinidiaceae</taxon>
        <taxon>Mytilinidion</taxon>
    </lineage>
</organism>
<gene>
    <name evidence="1 3" type="ORF">BDZ99DRAFT_474224</name>
</gene>
<name>A0A6A6YXB8_9PEZI</name>
<proteinExistence type="predicted"/>
<dbReference type="EMBL" id="MU003696">
    <property type="protein sequence ID" value="KAF2813592.1"/>
    <property type="molecule type" value="Genomic_DNA"/>
</dbReference>